<dbReference type="Gene3D" id="2.60.120.10">
    <property type="entry name" value="Jelly Rolls"/>
    <property type="match status" value="1"/>
</dbReference>
<dbReference type="InterPro" id="IPR000595">
    <property type="entry name" value="cNMP-bd_dom"/>
</dbReference>
<dbReference type="AlphaFoldDB" id="K1YY82"/>
<proteinExistence type="predicted"/>
<gene>
    <name evidence="2" type="ORF">ACD_78C00073G0002</name>
</gene>
<sequence>MTTDWVGVTWLVFGDGKYISPKKPKEAVFYGDTYVLRVNGTKMTHEELEENEKALEDIVNKLISHSPVFYGFKATTIIRGIKSWKIPTVEIAPQTEIIKQWSKSCDFFYVLLRWEVGIYHEEGKGKVKVQEIKKMSVVGEMGYIDPDQRTATVMTEEKSFFLRFDRVFIETKLSKDEQYRLEKNLNRELIHKLKESNKRAMKALRKASKWNGWDTLVTREIEKQIQDMVYHTVEDNPDKLRKVN</sequence>
<dbReference type="CDD" id="cd00038">
    <property type="entry name" value="CAP_ED"/>
    <property type="match status" value="1"/>
</dbReference>
<evidence type="ECO:0000313" key="2">
    <source>
        <dbReference type="EMBL" id="EKD30374.1"/>
    </source>
</evidence>
<dbReference type="Pfam" id="PF00027">
    <property type="entry name" value="cNMP_binding"/>
    <property type="match status" value="1"/>
</dbReference>
<reference evidence="2" key="1">
    <citation type="journal article" date="2012" name="Science">
        <title>Fermentation, hydrogen, and sulfur metabolism in multiple uncultivated bacterial phyla.</title>
        <authorList>
            <person name="Wrighton K.C."/>
            <person name="Thomas B.C."/>
            <person name="Sharon I."/>
            <person name="Miller C.S."/>
            <person name="Castelle C.J."/>
            <person name="VerBerkmoes N.C."/>
            <person name="Wilkins M.J."/>
            <person name="Hettich R.L."/>
            <person name="Lipton M.S."/>
            <person name="Williams K.H."/>
            <person name="Long P.E."/>
            <person name="Banfield J.F."/>
        </authorList>
    </citation>
    <scope>NUCLEOTIDE SEQUENCE [LARGE SCALE GENOMIC DNA]</scope>
</reference>
<dbReference type="EMBL" id="AMFJ01034073">
    <property type="protein sequence ID" value="EKD30374.1"/>
    <property type="molecule type" value="Genomic_DNA"/>
</dbReference>
<protein>
    <recommendedName>
        <fullName evidence="1">Cyclic nucleotide-binding domain-containing protein</fullName>
    </recommendedName>
</protein>
<dbReference type="InterPro" id="IPR014710">
    <property type="entry name" value="RmlC-like_jellyroll"/>
</dbReference>
<organism evidence="2">
    <name type="scientific">uncultured bacterium</name>
    <name type="common">gcode 4</name>
    <dbReference type="NCBI Taxonomy" id="1234023"/>
    <lineage>
        <taxon>Bacteria</taxon>
        <taxon>environmental samples</taxon>
    </lineage>
</organism>
<dbReference type="SUPFAM" id="SSF51206">
    <property type="entry name" value="cAMP-binding domain-like"/>
    <property type="match status" value="1"/>
</dbReference>
<dbReference type="PROSITE" id="PS50042">
    <property type="entry name" value="CNMP_BINDING_3"/>
    <property type="match status" value="1"/>
</dbReference>
<feature type="domain" description="Cyclic nucleotide-binding" evidence="1">
    <location>
        <begin position="106"/>
        <end position="166"/>
    </location>
</feature>
<evidence type="ECO:0000259" key="1">
    <source>
        <dbReference type="PROSITE" id="PS50042"/>
    </source>
</evidence>
<name>K1YY82_9BACT</name>
<accession>K1YY82</accession>
<dbReference type="InterPro" id="IPR018490">
    <property type="entry name" value="cNMP-bd_dom_sf"/>
</dbReference>
<comment type="caution">
    <text evidence="2">The sequence shown here is derived from an EMBL/GenBank/DDBJ whole genome shotgun (WGS) entry which is preliminary data.</text>
</comment>